<reference evidence="2 3" key="1">
    <citation type="journal article" date="2018" name="G3 (Bethesda)">
        <title>Phylogenetic and Phylogenomic Definition of Rhizopus Species.</title>
        <authorList>
            <person name="Gryganskyi A.P."/>
            <person name="Golan J."/>
            <person name="Dolatabadi S."/>
            <person name="Mondo S."/>
            <person name="Robb S."/>
            <person name="Idnurm A."/>
            <person name="Muszewska A."/>
            <person name="Steczkiewicz K."/>
            <person name="Masonjones S."/>
            <person name="Liao H.L."/>
            <person name="Gajdeczka M.T."/>
            <person name="Anike F."/>
            <person name="Vuek A."/>
            <person name="Anishchenko I.M."/>
            <person name="Voigt K."/>
            <person name="de Hoog G.S."/>
            <person name="Smith M.E."/>
            <person name="Heitman J."/>
            <person name="Vilgalys R."/>
            <person name="Stajich J.E."/>
        </authorList>
    </citation>
    <scope>NUCLEOTIDE SEQUENCE [LARGE SCALE GENOMIC DNA]</scope>
    <source>
        <strain evidence="2 3">LSU 92-RS-03</strain>
    </source>
</reference>
<proteinExistence type="predicted"/>
<dbReference type="GO" id="GO:0043565">
    <property type="term" value="F:sequence-specific DNA binding"/>
    <property type="evidence" value="ECO:0007669"/>
    <property type="project" value="TreeGrafter"/>
</dbReference>
<dbReference type="InterPro" id="IPR041667">
    <property type="entry name" value="Cupin_8"/>
</dbReference>
<organism evidence="2 3">
    <name type="scientific">Rhizopus stolonifer</name>
    <name type="common">Rhizopus nigricans</name>
    <dbReference type="NCBI Taxonomy" id="4846"/>
    <lineage>
        <taxon>Eukaryota</taxon>
        <taxon>Fungi</taxon>
        <taxon>Fungi incertae sedis</taxon>
        <taxon>Mucoromycota</taxon>
        <taxon>Mucoromycotina</taxon>
        <taxon>Mucoromycetes</taxon>
        <taxon>Mucorales</taxon>
        <taxon>Mucorineae</taxon>
        <taxon>Rhizopodaceae</taxon>
        <taxon>Rhizopus</taxon>
    </lineage>
</organism>
<name>A0A367KLU3_RHIST</name>
<dbReference type="Gene3D" id="2.60.120.650">
    <property type="entry name" value="Cupin"/>
    <property type="match status" value="1"/>
</dbReference>
<dbReference type="EMBL" id="PJQM01001122">
    <property type="protein sequence ID" value="RCI03166.1"/>
    <property type="molecule type" value="Genomic_DNA"/>
</dbReference>
<dbReference type="Pfam" id="PF13621">
    <property type="entry name" value="Cupin_8"/>
    <property type="match status" value="1"/>
</dbReference>
<dbReference type="GO" id="GO:0016706">
    <property type="term" value="F:2-oxoglutarate-dependent dioxygenase activity"/>
    <property type="evidence" value="ECO:0007669"/>
    <property type="project" value="TreeGrafter"/>
</dbReference>
<dbReference type="OrthoDB" id="424465at2759"/>
<dbReference type="AlphaFoldDB" id="A0A367KLU3"/>
<feature type="domain" description="JmjC" evidence="1">
    <location>
        <begin position="131"/>
        <end position="286"/>
    </location>
</feature>
<dbReference type="Proteomes" id="UP000253551">
    <property type="component" value="Unassembled WGS sequence"/>
</dbReference>
<dbReference type="GO" id="GO:0045905">
    <property type="term" value="P:positive regulation of translational termination"/>
    <property type="evidence" value="ECO:0007669"/>
    <property type="project" value="TreeGrafter"/>
</dbReference>
<evidence type="ECO:0000259" key="1">
    <source>
        <dbReference type="PROSITE" id="PS51184"/>
    </source>
</evidence>
<dbReference type="InterPro" id="IPR003347">
    <property type="entry name" value="JmjC_dom"/>
</dbReference>
<evidence type="ECO:0000313" key="2">
    <source>
        <dbReference type="EMBL" id="RCI03166.1"/>
    </source>
</evidence>
<dbReference type="PROSITE" id="PS51184">
    <property type="entry name" value="JMJC"/>
    <property type="match status" value="1"/>
</dbReference>
<accession>A0A367KLU3</accession>
<gene>
    <name evidence="2" type="primary">JMJD4_2</name>
    <name evidence="2" type="ORF">CU098_012195</name>
</gene>
<dbReference type="PANTHER" id="PTHR12480">
    <property type="entry name" value="ARGININE DEMETHYLASE AND LYSYL-HYDROXYLASE JMJD"/>
    <property type="match status" value="1"/>
</dbReference>
<protein>
    <submittedName>
        <fullName evidence="2">JmjC domain-containing protein 4</fullName>
    </submittedName>
</protein>
<dbReference type="GO" id="GO:0005737">
    <property type="term" value="C:cytoplasm"/>
    <property type="evidence" value="ECO:0007669"/>
    <property type="project" value="TreeGrafter"/>
</dbReference>
<dbReference type="PANTHER" id="PTHR12480:SF6">
    <property type="entry name" value="2-OXOGLUTARATE AND IRON-DEPENDENT OXYGENASE JMJD4"/>
    <property type="match status" value="1"/>
</dbReference>
<dbReference type="STRING" id="4846.A0A367KLU3"/>
<dbReference type="SMART" id="SM00558">
    <property type="entry name" value="JmjC"/>
    <property type="match status" value="1"/>
</dbReference>
<dbReference type="GO" id="GO:0005634">
    <property type="term" value="C:nucleus"/>
    <property type="evidence" value="ECO:0007669"/>
    <property type="project" value="TreeGrafter"/>
</dbReference>
<dbReference type="InterPro" id="IPR050910">
    <property type="entry name" value="JMJD6_ArgDemeth/LysHydrox"/>
</dbReference>
<sequence length="403" mass="47326">MSQELLSDIDLEIPYYETPPSYKEFLSNHLMLNKPAIIGSALTQDWKARKEWIIPITEPVTSNTAPQPKYKPNYQYLKQRFGTAKGQVARCDRRHFTDQERMIMSFAEFADLWEAADGKPSVYYLKDLHLVKLFPKDIAYQVPEIFEDDWLNEYWLKQGEDDYRFTYLGGDSTFTPFHADVYRSYSWSSNICGIKKWTLFPPGQEDLFKDRFGNMIYDIRNVDTEEFPKFKQARCIEIYQRDGETIFVPSGWFHQVENIGAAISINHNWSNACNLMMTYQSLKNDLDDVKAAIQDIKESVSEMDFIVQCQHLLLAHSGWNWHTFLSILCSIVDHRSDGALKASQPDLIWQLDQIERVLEQWEKDEEEDLINYLRHQDDLHKKYTVLKSSIEGIRSTHKLSIQQ</sequence>
<dbReference type="SUPFAM" id="SSF51197">
    <property type="entry name" value="Clavaminate synthase-like"/>
    <property type="match status" value="1"/>
</dbReference>
<comment type="caution">
    <text evidence="2">The sequence shown here is derived from an EMBL/GenBank/DDBJ whole genome shotgun (WGS) entry which is preliminary data.</text>
</comment>
<evidence type="ECO:0000313" key="3">
    <source>
        <dbReference type="Proteomes" id="UP000253551"/>
    </source>
</evidence>
<keyword evidence="3" id="KW-1185">Reference proteome</keyword>